<evidence type="ECO:0000313" key="10">
    <source>
        <dbReference type="Proteomes" id="UP000295252"/>
    </source>
</evidence>
<dbReference type="PhylomeDB" id="A0A068U929"/>
<dbReference type="PROSITE" id="PS01021">
    <property type="entry name" value="COPROGEN_OXIDASE"/>
    <property type="match status" value="2"/>
</dbReference>
<dbReference type="PANTHER" id="PTHR10755:SF0">
    <property type="entry name" value="OXYGEN-DEPENDENT COPROPORPHYRINOGEN-III OXIDASE, MITOCHONDRIAL"/>
    <property type="match status" value="1"/>
</dbReference>
<comment type="similarity">
    <text evidence="2">Belongs to the aerobic coproporphyrinogen-III oxidase family.</text>
</comment>
<name>A0A068U929_COFCA</name>
<keyword evidence="10" id="KW-1185">Reference proteome</keyword>
<keyword evidence="6" id="KW-0627">Porphyrin biosynthesis</keyword>
<evidence type="ECO:0000256" key="2">
    <source>
        <dbReference type="ARBA" id="ARBA00010644"/>
    </source>
</evidence>
<dbReference type="EMBL" id="HG739096">
    <property type="protein sequence ID" value="CDP04123.1"/>
    <property type="molecule type" value="Genomic_DNA"/>
</dbReference>
<evidence type="ECO:0000256" key="1">
    <source>
        <dbReference type="ARBA" id="ARBA00005168"/>
    </source>
</evidence>
<evidence type="ECO:0000256" key="6">
    <source>
        <dbReference type="ARBA" id="ARBA00023244"/>
    </source>
</evidence>
<evidence type="ECO:0000256" key="7">
    <source>
        <dbReference type="ARBA" id="ARBA00049102"/>
    </source>
</evidence>
<dbReference type="InParanoid" id="A0A068U929"/>
<evidence type="ECO:0000256" key="8">
    <source>
        <dbReference type="SAM" id="MobiDB-lite"/>
    </source>
</evidence>
<proteinExistence type="inferred from homology"/>
<comment type="subunit">
    <text evidence="3">Homodimer.</text>
</comment>
<dbReference type="PANTHER" id="PTHR10755">
    <property type="entry name" value="COPROPORPHYRINOGEN III OXIDASE, MITOCHONDRIAL"/>
    <property type="match status" value="1"/>
</dbReference>
<dbReference type="GO" id="GO:0004109">
    <property type="term" value="F:coproporphyrinogen oxidase activity"/>
    <property type="evidence" value="ECO:0007669"/>
    <property type="project" value="UniProtKB-EC"/>
</dbReference>
<dbReference type="Proteomes" id="UP000295252">
    <property type="component" value="Chromosome XI"/>
</dbReference>
<dbReference type="PRINTS" id="PR00073">
    <property type="entry name" value="COPRGNOXDASE"/>
</dbReference>
<dbReference type="InterPro" id="IPR018375">
    <property type="entry name" value="Coprogen_oxidase_CS"/>
</dbReference>
<dbReference type="EC" id="1.3.3.3" evidence="4"/>
<dbReference type="GO" id="GO:0009570">
    <property type="term" value="C:chloroplast stroma"/>
    <property type="evidence" value="ECO:0007669"/>
    <property type="project" value="TreeGrafter"/>
</dbReference>
<comment type="catalytic activity">
    <reaction evidence="7">
        <text>coproporphyrinogen III + O2 + 2 H(+) = protoporphyrinogen IX + 2 CO2 + 2 H2O</text>
        <dbReference type="Rhea" id="RHEA:18257"/>
        <dbReference type="ChEBI" id="CHEBI:15377"/>
        <dbReference type="ChEBI" id="CHEBI:15378"/>
        <dbReference type="ChEBI" id="CHEBI:15379"/>
        <dbReference type="ChEBI" id="CHEBI:16526"/>
        <dbReference type="ChEBI" id="CHEBI:57307"/>
        <dbReference type="ChEBI" id="CHEBI:57309"/>
        <dbReference type="EC" id="1.3.3.3"/>
    </reaction>
</comment>
<protein>
    <recommendedName>
        <fullName evidence="4">coproporphyrinogen oxidase</fullName>
        <ecNumber evidence="4">1.3.3.3</ecNumber>
    </recommendedName>
</protein>
<dbReference type="FunFam" id="3.40.1500.10:FF:000015">
    <property type="entry name" value="Coproporphyrinogen-III oxidase 2, chloroplastic"/>
    <property type="match status" value="1"/>
</dbReference>
<evidence type="ECO:0000256" key="3">
    <source>
        <dbReference type="ARBA" id="ARBA00011738"/>
    </source>
</evidence>
<accession>A0A068U929</accession>
<dbReference type="Gramene" id="CDP04123">
    <property type="protein sequence ID" value="CDP04123"/>
    <property type="gene ID" value="GSCOC_T00017424001"/>
</dbReference>
<dbReference type="OrthoDB" id="15318at2759"/>
<evidence type="ECO:0000256" key="5">
    <source>
        <dbReference type="ARBA" id="ARBA00023002"/>
    </source>
</evidence>
<dbReference type="SUPFAM" id="SSF102886">
    <property type="entry name" value="Coproporphyrinogen III oxidase"/>
    <property type="match status" value="2"/>
</dbReference>
<gene>
    <name evidence="9" type="ORF">GSCOC_T00017424001</name>
</gene>
<feature type="region of interest" description="Disordered" evidence="8">
    <location>
        <begin position="1"/>
        <end position="34"/>
    </location>
</feature>
<keyword evidence="5" id="KW-0560">Oxidoreductase</keyword>
<feature type="compositionally biased region" description="Low complexity" evidence="8">
    <location>
        <begin position="22"/>
        <end position="34"/>
    </location>
</feature>
<dbReference type="Gene3D" id="3.40.1500.10">
    <property type="entry name" value="Coproporphyrinogen III oxidase, aerobic"/>
    <property type="match status" value="2"/>
</dbReference>
<evidence type="ECO:0000256" key="4">
    <source>
        <dbReference type="ARBA" id="ARBA00012869"/>
    </source>
</evidence>
<organism evidence="9 10">
    <name type="scientific">Coffea canephora</name>
    <name type="common">Robusta coffee</name>
    <dbReference type="NCBI Taxonomy" id="49390"/>
    <lineage>
        <taxon>Eukaryota</taxon>
        <taxon>Viridiplantae</taxon>
        <taxon>Streptophyta</taxon>
        <taxon>Embryophyta</taxon>
        <taxon>Tracheophyta</taxon>
        <taxon>Spermatophyta</taxon>
        <taxon>Magnoliopsida</taxon>
        <taxon>eudicotyledons</taxon>
        <taxon>Gunneridae</taxon>
        <taxon>Pentapetalae</taxon>
        <taxon>asterids</taxon>
        <taxon>lamiids</taxon>
        <taxon>Gentianales</taxon>
        <taxon>Rubiaceae</taxon>
        <taxon>Ixoroideae</taxon>
        <taxon>Gardenieae complex</taxon>
        <taxon>Bertiereae - Coffeeae clade</taxon>
        <taxon>Coffeeae</taxon>
        <taxon>Coffea</taxon>
    </lineage>
</organism>
<sequence length="550" mass="63211">MIEKETLETHRPHTFLRESDEAAAFSSSSSSDSAGSVRARFEKMIRDAQDSVCAAIEAVDNGSKFKEDVWSRPGGGGGISRVLQDGAVWEKAGVNVSVVYGVMPPEAYRAAKPSSDNGDIKPGPIPFFAAGISSVLHPHNPFAPTLHFNYRYFETDAPEDAPGAPRQWWFGGGTDFTPAYIFEEDVKHFHSVQKSACDKFDPSFYPRFKKWCDDYFYIKHRGERRGLGGIFFDDLNDYDQEMLLSFATECANSVIPAYIPIIEKRKDTPYTERNKAWQQLRRGRYVKTDDAPPPKIYIIVKQNWKIYIFRGINFFVDFLHSSSWSMSSFKTVNNYFPICLISVIGNCFLLHDLSWMKSSLGSCWNAPGAPRQWWFGGGTDFTPAYIFEEDVKHFHSVQKSACDKFDPSFYPRFKKWCDDYFYIKHRGERRGLGGIFFDDLNDYDQEMLLSFATECANSVIPAYIPIIEKRKDTPYTERNKAWQQLRRGYYVEFNLVYDRGTTFGLKTGGRIESILVSLPLSARWEYDHKPEEGSEEWKLLDACINPKEWL</sequence>
<dbReference type="UniPathway" id="UPA00251">
    <property type="reaction ID" value="UER00322"/>
</dbReference>
<reference evidence="10" key="1">
    <citation type="journal article" date="2014" name="Science">
        <title>The coffee genome provides insight into the convergent evolution of caffeine biosynthesis.</title>
        <authorList>
            <person name="Denoeud F."/>
            <person name="Carretero-Paulet L."/>
            <person name="Dereeper A."/>
            <person name="Droc G."/>
            <person name="Guyot R."/>
            <person name="Pietrella M."/>
            <person name="Zheng C."/>
            <person name="Alberti A."/>
            <person name="Anthony F."/>
            <person name="Aprea G."/>
            <person name="Aury J.M."/>
            <person name="Bento P."/>
            <person name="Bernard M."/>
            <person name="Bocs S."/>
            <person name="Campa C."/>
            <person name="Cenci A."/>
            <person name="Combes M.C."/>
            <person name="Crouzillat D."/>
            <person name="Da Silva C."/>
            <person name="Daddiego L."/>
            <person name="De Bellis F."/>
            <person name="Dussert S."/>
            <person name="Garsmeur O."/>
            <person name="Gayraud T."/>
            <person name="Guignon V."/>
            <person name="Jahn K."/>
            <person name="Jamilloux V."/>
            <person name="Joet T."/>
            <person name="Labadie K."/>
            <person name="Lan T."/>
            <person name="Leclercq J."/>
            <person name="Lepelley M."/>
            <person name="Leroy T."/>
            <person name="Li L.T."/>
            <person name="Librado P."/>
            <person name="Lopez L."/>
            <person name="Munoz A."/>
            <person name="Noel B."/>
            <person name="Pallavicini A."/>
            <person name="Perrotta G."/>
            <person name="Poncet V."/>
            <person name="Pot D."/>
            <person name="Priyono X."/>
            <person name="Rigoreau M."/>
            <person name="Rouard M."/>
            <person name="Rozas J."/>
            <person name="Tranchant-Dubreuil C."/>
            <person name="VanBuren R."/>
            <person name="Zhang Q."/>
            <person name="Andrade A.C."/>
            <person name="Argout X."/>
            <person name="Bertrand B."/>
            <person name="de Kochko A."/>
            <person name="Graziosi G."/>
            <person name="Henry R.J."/>
            <person name="Jayarama X."/>
            <person name="Ming R."/>
            <person name="Nagai C."/>
            <person name="Rounsley S."/>
            <person name="Sankoff D."/>
            <person name="Giuliano G."/>
            <person name="Albert V.A."/>
            <person name="Wincker P."/>
            <person name="Lashermes P."/>
        </authorList>
    </citation>
    <scope>NUCLEOTIDE SEQUENCE [LARGE SCALE GENOMIC DNA]</scope>
    <source>
        <strain evidence="10">cv. DH200-94</strain>
    </source>
</reference>
<dbReference type="FunCoup" id="A0A068U929">
    <property type="interactions" value="3099"/>
</dbReference>
<dbReference type="InterPro" id="IPR001260">
    <property type="entry name" value="Coprogen_oxidase_aer"/>
</dbReference>
<comment type="pathway">
    <text evidence="1">Porphyrin-containing compound metabolism; protoporphyrin-IX biosynthesis; protoporphyrinogen-IX from coproporphyrinogen-III (O2 route): step 1/1.</text>
</comment>
<dbReference type="Pfam" id="PF01218">
    <property type="entry name" value="Coprogen_oxidas"/>
    <property type="match status" value="2"/>
</dbReference>
<feature type="compositionally biased region" description="Basic and acidic residues" evidence="8">
    <location>
        <begin position="1"/>
        <end position="20"/>
    </location>
</feature>
<evidence type="ECO:0000313" key="9">
    <source>
        <dbReference type="EMBL" id="CDP04123.1"/>
    </source>
</evidence>
<dbReference type="InterPro" id="IPR036406">
    <property type="entry name" value="Coprogen_oxidase_aer_sf"/>
</dbReference>
<dbReference type="GO" id="GO:0006782">
    <property type="term" value="P:protoporphyrinogen IX biosynthetic process"/>
    <property type="evidence" value="ECO:0007669"/>
    <property type="project" value="UniProtKB-UniPathway"/>
</dbReference>
<dbReference type="STRING" id="49390.A0A068U929"/>
<dbReference type="AlphaFoldDB" id="A0A068U929"/>